<keyword evidence="1" id="KW-0472">Membrane</keyword>
<reference evidence="2" key="1">
    <citation type="journal article" date="2015" name="Nature">
        <title>Complex archaea that bridge the gap between prokaryotes and eukaryotes.</title>
        <authorList>
            <person name="Spang A."/>
            <person name="Saw J.H."/>
            <person name="Jorgensen S.L."/>
            <person name="Zaremba-Niedzwiedzka K."/>
            <person name="Martijn J."/>
            <person name="Lind A.E."/>
            <person name="van Eijk R."/>
            <person name="Schleper C."/>
            <person name="Guy L."/>
            <person name="Ettema T.J."/>
        </authorList>
    </citation>
    <scope>NUCLEOTIDE SEQUENCE</scope>
</reference>
<sequence>MGTTQEIRHFLNGKQIIPPVEWKTMQFEALFSRNSIEASIKPIELTFVNEAATIITDHINGQFGIFVQIPYNTEITKNGSIFRFANYLTEITEVTPVKYTATLVKINGMNDLLAKAEGVTFKELVDSKAITVSDYTSVPFQVVPTNDDSLTGLLQFIVFYLFDRLVQVARDDAEDDNTSTSIVATGTPTSVAAGAKQKLGQTIIFALYYAILAAQVALLIVAIIKLFEDRRGTLKGISLKTLIEKGIDSLGYDGFETDITELEDAIYIPTMTQLVEDKNTLLGVRSIGIPADGEPGATLAGVIRIVTAFGNTKTAVINNVFHQRSRGDLFWQQNAKYRRKDVLNEEFKFNDDQLNRTKIISYIDDSSDDYTTRETEGKIFTVVTSIKGGGGTTITGEERIQIPLALGSRKGNLNFIEEILLGLAGIADSLLRAFGQKSNLAKGLTNRPEPMKISQRTFSVPKLVFTEGNGLRPNHREKISTETLYEKYYVYDSFVEGSGQLRLPRSVEQESFHLDNWIEIIESGEIIPTEGEREEAIQLLWTAAADKAELTYAKHQQYTNNLQEEKING</sequence>
<evidence type="ECO:0000313" key="2">
    <source>
        <dbReference type="EMBL" id="KKN76379.1"/>
    </source>
</evidence>
<keyword evidence="1" id="KW-0812">Transmembrane</keyword>
<accession>A0A0F9TB47</accession>
<dbReference type="EMBL" id="LAZR01000296">
    <property type="protein sequence ID" value="KKN76379.1"/>
    <property type="molecule type" value="Genomic_DNA"/>
</dbReference>
<name>A0A0F9TB47_9ZZZZ</name>
<feature type="transmembrane region" description="Helical" evidence="1">
    <location>
        <begin position="206"/>
        <end position="227"/>
    </location>
</feature>
<organism evidence="2">
    <name type="scientific">marine sediment metagenome</name>
    <dbReference type="NCBI Taxonomy" id="412755"/>
    <lineage>
        <taxon>unclassified sequences</taxon>
        <taxon>metagenomes</taxon>
        <taxon>ecological metagenomes</taxon>
    </lineage>
</organism>
<proteinExistence type="predicted"/>
<gene>
    <name evidence="2" type="ORF">LCGC14_0370650</name>
</gene>
<evidence type="ECO:0000256" key="1">
    <source>
        <dbReference type="SAM" id="Phobius"/>
    </source>
</evidence>
<dbReference type="AlphaFoldDB" id="A0A0F9TB47"/>
<comment type="caution">
    <text evidence="2">The sequence shown here is derived from an EMBL/GenBank/DDBJ whole genome shotgun (WGS) entry which is preliminary data.</text>
</comment>
<keyword evidence="1" id="KW-1133">Transmembrane helix</keyword>
<protein>
    <submittedName>
        <fullName evidence="2">Uncharacterized protein</fullName>
    </submittedName>
</protein>